<feature type="chain" id="PRO_5029011286" description="Cytochrome P450" evidence="7">
    <location>
        <begin position="26"/>
        <end position="175"/>
    </location>
</feature>
<accession>A0A7C8IGF7</accession>
<name>A0A7C8IGF7_9PEZI</name>
<evidence type="ECO:0000256" key="5">
    <source>
        <dbReference type="PIRSR" id="PIRSR602401-1"/>
    </source>
</evidence>
<dbReference type="Proteomes" id="UP000481858">
    <property type="component" value="Unassembled WGS sequence"/>
</dbReference>
<reference evidence="8 9" key="1">
    <citation type="submission" date="2019-12" db="EMBL/GenBank/DDBJ databases">
        <title>Draft genome sequence of the ascomycete Xylaria multiplex DSM 110363.</title>
        <authorList>
            <person name="Buettner E."/>
            <person name="Kellner H."/>
        </authorList>
    </citation>
    <scope>NUCLEOTIDE SEQUENCE [LARGE SCALE GENOMIC DNA]</scope>
    <source>
        <strain evidence="8 9">DSM 110363</strain>
    </source>
</reference>
<dbReference type="EMBL" id="WUBL01000276">
    <property type="protein sequence ID" value="KAF2962780.1"/>
    <property type="molecule type" value="Genomic_DNA"/>
</dbReference>
<dbReference type="GO" id="GO:0020037">
    <property type="term" value="F:heme binding"/>
    <property type="evidence" value="ECO:0007669"/>
    <property type="project" value="InterPro"/>
</dbReference>
<evidence type="ECO:0000256" key="6">
    <source>
        <dbReference type="RuleBase" id="RU000461"/>
    </source>
</evidence>
<evidence type="ECO:0000256" key="1">
    <source>
        <dbReference type="ARBA" id="ARBA00001971"/>
    </source>
</evidence>
<dbReference type="SUPFAM" id="SSF48264">
    <property type="entry name" value="Cytochrome P450"/>
    <property type="match status" value="1"/>
</dbReference>
<keyword evidence="6" id="KW-0560">Oxidoreductase</keyword>
<dbReference type="InterPro" id="IPR036396">
    <property type="entry name" value="Cyt_P450_sf"/>
</dbReference>
<dbReference type="GO" id="GO:0005506">
    <property type="term" value="F:iron ion binding"/>
    <property type="evidence" value="ECO:0007669"/>
    <property type="project" value="InterPro"/>
</dbReference>
<keyword evidence="3 5" id="KW-0479">Metal-binding</keyword>
<dbReference type="InterPro" id="IPR002401">
    <property type="entry name" value="Cyt_P450_E_grp-I"/>
</dbReference>
<organism evidence="8 9">
    <name type="scientific">Xylaria multiplex</name>
    <dbReference type="NCBI Taxonomy" id="323545"/>
    <lineage>
        <taxon>Eukaryota</taxon>
        <taxon>Fungi</taxon>
        <taxon>Dikarya</taxon>
        <taxon>Ascomycota</taxon>
        <taxon>Pezizomycotina</taxon>
        <taxon>Sordariomycetes</taxon>
        <taxon>Xylariomycetidae</taxon>
        <taxon>Xylariales</taxon>
        <taxon>Xylariaceae</taxon>
        <taxon>Xylaria</taxon>
    </lineage>
</organism>
<dbReference type="InterPro" id="IPR001128">
    <property type="entry name" value="Cyt_P450"/>
</dbReference>
<sequence>MVGAILSVAASMASVMLGCLDGCYCIITEALRIHPSTGLILERCTPKGGVTLHGKYIPEDTIIGVNCWVVNRDKGIFGDDAHSFRPERWIDRDPKDVARMRTNMFTFGAGARNCIGKNLAMMQLTKIIVELYRNFQITLVNPDKTWKVSGGWLTRQTDIVSVLRQFNLQLRARGE</sequence>
<dbReference type="PANTHER" id="PTHR24305:SF180">
    <property type="entry name" value="P450, PUTATIVE (EUROFUNG)-RELATED"/>
    <property type="match status" value="1"/>
</dbReference>
<dbReference type="InParanoid" id="A0A7C8IGF7"/>
<protein>
    <recommendedName>
        <fullName evidence="10">Cytochrome P450</fullName>
    </recommendedName>
</protein>
<keyword evidence="6" id="KW-0503">Monooxygenase</keyword>
<dbReference type="InterPro" id="IPR017972">
    <property type="entry name" value="Cyt_P450_CS"/>
</dbReference>
<evidence type="ECO:0000256" key="7">
    <source>
        <dbReference type="SAM" id="SignalP"/>
    </source>
</evidence>
<comment type="similarity">
    <text evidence="6">Belongs to the cytochrome P450 family.</text>
</comment>
<gene>
    <name evidence="8" type="ORF">GQX73_g10793</name>
</gene>
<dbReference type="OrthoDB" id="3934656at2759"/>
<feature type="signal peptide" evidence="7">
    <location>
        <begin position="1"/>
        <end position="25"/>
    </location>
</feature>
<dbReference type="PRINTS" id="PR00385">
    <property type="entry name" value="P450"/>
</dbReference>
<dbReference type="GO" id="GO:0004497">
    <property type="term" value="F:monooxygenase activity"/>
    <property type="evidence" value="ECO:0007669"/>
    <property type="project" value="UniProtKB-KW"/>
</dbReference>
<dbReference type="AlphaFoldDB" id="A0A7C8IGF7"/>
<evidence type="ECO:0008006" key="10">
    <source>
        <dbReference type="Google" id="ProtNLM"/>
    </source>
</evidence>
<evidence type="ECO:0000313" key="9">
    <source>
        <dbReference type="Proteomes" id="UP000481858"/>
    </source>
</evidence>
<keyword evidence="9" id="KW-1185">Reference proteome</keyword>
<evidence type="ECO:0000256" key="2">
    <source>
        <dbReference type="ARBA" id="ARBA00022617"/>
    </source>
</evidence>
<proteinExistence type="inferred from homology"/>
<comment type="caution">
    <text evidence="8">The sequence shown here is derived from an EMBL/GenBank/DDBJ whole genome shotgun (WGS) entry which is preliminary data.</text>
</comment>
<dbReference type="GO" id="GO:0016705">
    <property type="term" value="F:oxidoreductase activity, acting on paired donors, with incorporation or reduction of molecular oxygen"/>
    <property type="evidence" value="ECO:0007669"/>
    <property type="project" value="InterPro"/>
</dbReference>
<dbReference type="PROSITE" id="PS00086">
    <property type="entry name" value="CYTOCHROME_P450"/>
    <property type="match status" value="1"/>
</dbReference>
<dbReference type="Pfam" id="PF00067">
    <property type="entry name" value="p450"/>
    <property type="match status" value="1"/>
</dbReference>
<evidence type="ECO:0000256" key="3">
    <source>
        <dbReference type="ARBA" id="ARBA00022723"/>
    </source>
</evidence>
<keyword evidence="2 5" id="KW-0349">Heme</keyword>
<dbReference type="Gene3D" id="1.10.630.10">
    <property type="entry name" value="Cytochrome P450"/>
    <property type="match status" value="1"/>
</dbReference>
<evidence type="ECO:0000256" key="4">
    <source>
        <dbReference type="ARBA" id="ARBA00023004"/>
    </source>
</evidence>
<keyword evidence="7" id="KW-0732">Signal</keyword>
<dbReference type="InterPro" id="IPR050121">
    <property type="entry name" value="Cytochrome_P450_monoxygenase"/>
</dbReference>
<feature type="binding site" description="axial binding residue" evidence="5">
    <location>
        <position position="114"/>
    </location>
    <ligand>
        <name>heme</name>
        <dbReference type="ChEBI" id="CHEBI:30413"/>
    </ligand>
    <ligandPart>
        <name>Fe</name>
        <dbReference type="ChEBI" id="CHEBI:18248"/>
    </ligandPart>
</feature>
<evidence type="ECO:0000313" key="8">
    <source>
        <dbReference type="EMBL" id="KAF2962780.1"/>
    </source>
</evidence>
<dbReference type="PANTHER" id="PTHR24305">
    <property type="entry name" value="CYTOCHROME P450"/>
    <property type="match status" value="1"/>
</dbReference>
<comment type="cofactor">
    <cofactor evidence="1 5">
        <name>heme</name>
        <dbReference type="ChEBI" id="CHEBI:30413"/>
    </cofactor>
</comment>
<keyword evidence="4 5" id="KW-0408">Iron</keyword>
<dbReference type="PRINTS" id="PR00463">
    <property type="entry name" value="EP450I"/>
</dbReference>